<sequence>MKPNRILFACLMAIAMAFTTRCTDDNKGNGEPTLYTRLGGIDVISKVTDKFLTNVVADDMINTRFEATVGNHYRLQVLRNNLIDQICAGTGGPCQYKGQTMLEAHTGMKISAAEFSALMADLAAALDFCEVAEREKNDLLTILTPMESDIVDK</sequence>
<keyword evidence="4 5" id="KW-0408">Iron</keyword>
<dbReference type="GO" id="GO:0046872">
    <property type="term" value="F:metal ion binding"/>
    <property type="evidence" value="ECO:0007669"/>
    <property type="project" value="UniProtKB-KW"/>
</dbReference>
<evidence type="ECO:0000256" key="2">
    <source>
        <dbReference type="ARBA" id="ARBA00022617"/>
    </source>
</evidence>
<protein>
    <submittedName>
        <fullName evidence="7">Hemoglobin</fullName>
    </submittedName>
</protein>
<evidence type="ECO:0000256" key="6">
    <source>
        <dbReference type="SAM" id="SignalP"/>
    </source>
</evidence>
<dbReference type="CDD" id="cd00454">
    <property type="entry name" value="TrHb1_N"/>
    <property type="match status" value="1"/>
</dbReference>
<dbReference type="SUPFAM" id="SSF46458">
    <property type="entry name" value="Globin-like"/>
    <property type="match status" value="1"/>
</dbReference>
<keyword evidence="6" id="KW-0732">Signal</keyword>
<evidence type="ECO:0000256" key="4">
    <source>
        <dbReference type="ARBA" id="ARBA00023004"/>
    </source>
</evidence>
<evidence type="ECO:0000256" key="5">
    <source>
        <dbReference type="PIRSR" id="PIRSR601486-1"/>
    </source>
</evidence>
<keyword evidence="2 5" id="KW-0349">Heme</keyword>
<accession>A0A1M5S165</accession>
<dbReference type="InterPro" id="IPR012292">
    <property type="entry name" value="Globin/Proto"/>
</dbReference>
<name>A0A1M5S165_9BACT</name>
<dbReference type="EMBL" id="FQWQ01000002">
    <property type="protein sequence ID" value="SHH32392.1"/>
    <property type="molecule type" value="Genomic_DNA"/>
</dbReference>
<dbReference type="STRING" id="947013.SAMN04488109_3701"/>
<feature type="signal peptide" evidence="6">
    <location>
        <begin position="1"/>
        <end position="17"/>
    </location>
</feature>
<evidence type="ECO:0000313" key="8">
    <source>
        <dbReference type="Proteomes" id="UP000184212"/>
    </source>
</evidence>
<dbReference type="InterPro" id="IPR001486">
    <property type="entry name" value="Hemoglobin_trunc"/>
</dbReference>
<dbReference type="InterPro" id="IPR009050">
    <property type="entry name" value="Globin-like_sf"/>
</dbReference>
<keyword evidence="1" id="KW-0813">Transport</keyword>
<dbReference type="GO" id="GO:0019825">
    <property type="term" value="F:oxygen binding"/>
    <property type="evidence" value="ECO:0007669"/>
    <property type="project" value="InterPro"/>
</dbReference>
<evidence type="ECO:0000256" key="3">
    <source>
        <dbReference type="ARBA" id="ARBA00022723"/>
    </source>
</evidence>
<evidence type="ECO:0000313" key="7">
    <source>
        <dbReference type="EMBL" id="SHH32392.1"/>
    </source>
</evidence>
<dbReference type="GO" id="GO:0020037">
    <property type="term" value="F:heme binding"/>
    <property type="evidence" value="ECO:0007669"/>
    <property type="project" value="InterPro"/>
</dbReference>
<proteinExistence type="predicted"/>
<dbReference type="Proteomes" id="UP000184212">
    <property type="component" value="Unassembled WGS sequence"/>
</dbReference>
<evidence type="ECO:0000256" key="1">
    <source>
        <dbReference type="ARBA" id="ARBA00022448"/>
    </source>
</evidence>
<organism evidence="7 8">
    <name type="scientific">Chryseolinea serpens</name>
    <dbReference type="NCBI Taxonomy" id="947013"/>
    <lineage>
        <taxon>Bacteria</taxon>
        <taxon>Pseudomonadati</taxon>
        <taxon>Bacteroidota</taxon>
        <taxon>Cytophagia</taxon>
        <taxon>Cytophagales</taxon>
        <taxon>Fulvivirgaceae</taxon>
        <taxon>Chryseolinea</taxon>
    </lineage>
</organism>
<keyword evidence="8" id="KW-1185">Reference proteome</keyword>
<dbReference type="Pfam" id="PF01152">
    <property type="entry name" value="Bac_globin"/>
    <property type="match status" value="1"/>
</dbReference>
<reference evidence="7 8" key="1">
    <citation type="submission" date="2016-11" db="EMBL/GenBank/DDBJ databases">
        <authorList>
            <person name="Jaros S."/>
            <person name="Januszkiewicz K."/>
            <person name="Wedrychowicz H."/>
        </authorList>
    </citation>
    <scope>NUCLEOTIDE SEQUENCE [LARGE SCALE GENOMIC DNA]</scope>
    <source>
        <strain evidence="7 8">DSM 24574</strain>
    </source>
</reference>
<feature type="chain" id="PRO_5012928943" evidence="6">
    <location>
        <begin position="18"/>
        <end position="153"/>
    </location>
</feature>
<keyword evidence="3 5" id="KW-0479">Metal-binding</keyword>
<gene>
    <name evidence="7" type="ORF">SAMN04488109_3701</name>
</gene>
<dbReference type="AlphaFoldDB" id="A0A1M5S165"/>
<dbReference type="RefSeq" id="WP_073136767.1">
    <property type="nucleotide sequence ID" value="NZ_FQWQ01000002.1"/>
</dbReference>
<feature type="binding site" description="distal binding residue" evidence="5">
    <location>
        <position position="105"/>
    </location>
    <ligand>
        <name>heme</name>
        <dbReference type="ChEBI" id="CHEBI:30413"/>
    </ligand>
    <ligandPart>
        <name>Fe</name>
        <dbReference type="ChEBI" id="CHEBI:18248"/>
    </ligandPart>
</feature>
<dbReference type="Gene3D" id="1.10.490.10">
    <property type="entry name" value="Globins"/>
    <property type="match status" value="1"/>
</dbReference>